<dbReference type="Pfam" id="PF19853">
    <property type="entry name" value="DUF6328"/>
    <property type="match status" value="1"/>
</dbReference>
<evidence type="ECO:0000256" key="1">
    <source>
        <dbReference type="SAM" id="MobiDB-lite"/>
    </source>
</evidence>
<dbReference type="OrthoDB" id="3625784at2"/>
<proteinExistence type="predicted"/>
<feature type="transmembrane region" description="Helical" evidence="2">
    <location>
        <begin position="107"/>
        <end position="127"/>
    </location>
</feature>
<name>A0A1A9BA02_9ACTN</name>
<evidence type="ECO:0008006" key="5">
    <source>
        <dbReference type="Google" id="ProtNLM"/>
    </source>
</evidence>
<sequence length="186" mass="20280">MSDQYRRDAAPDGRDESEQERADRHFDELLQELRVAQTGVQILFAFLLTLPFTQRFGILGDGQRAAYLTTLLLAAVATVCLIAPVNHHRILFHRDRKSDFVAAASRLALAGLSSLWLAIVGAVYLVIDVVVGTPAAVAVGAGLATAFVAVWYLLPMAQHARRTGQAASLARPRKPVDEPHEIRSAD</sequence>
<evidence type="ECO:0000256" key="2">
    <source>
        <dbReference type="SAM" id="Phobius"/>
    </source>
</evidence>
<dbReference type="InterPro" id="IPR046291">
    <property type="entry name" value="DUF6328"/>
</dbReference>
<organism evidence="3 4">
    <name type="scientific">Micromonospora sediminicola</name>
    <dbReference type="NCBI Taxonomy" id="946078"/>
    <lineage>
        <taxon>Bacteria</taxon>
        <taxon>Bacillati</taxon>
        <taxon>Actinomycetota</taxon>
        <taxon>Actinomycetes</taxon>
        <taxon>Micromonosporales</taxon>
        <taxon>Micromonosporaceae</taxon>
        <taxon>Micromonospora</taxon>
    </lineage>
</organism>
<feature type="transmembrane region" description="Helical" evidence="2">
    <location>
        <begin position="133"/>
        <end position="154"/>
    </location>
</feature>
<keyword evidence="2" id="KW-1133">Transmembrane helix</keyword>
<evidence type="ECO:0000313" key="3">
    <source>
        <dbReference type="EMBL" id="SBT65804.1"/>
    </source>
</evidence>
<feature type="region of interest" description="Disordered" evidence="1">
    <location>
        <begin position="165"/>
        <end position="186"/>
    </location>
</feature>
<feature type="transmembrane region" description="Helical" evidence="2">
    <location>
        <begin position="65"/>
        <end position="86"/>
    </location>
</feature>
<feature type="compositionally biased region" description="Basic and acidic residues" evidence="1">
    <location>
        <begin position="174"/>
        <end position="186"/>
    </location>
</feature>
<accession>A0A1A9BA02</accession>
<protein>
    <recommendedName>
        <fullName evidence="5">Sodium:proton antiporter</fullName>
    </recommendedName>
</protein>
<evidence type="ECO:0000313" key="4">
    <source>
        <dbReference type="Proteomes" id="UP000199558"/>
    </source>
</evidence>
<dbReference type="EMBL" id="FLRH01000003">
    <property type="protein sequence ID" value="SBT65804.1"/>
    <property type="molecule type" value="Genomic_DNA"/>
</dbReference>
<dbReference type="Proteomes" id="UP000199558">
    <property type="component" value="Unassembled WGS sequence"/>
</dbReference>
<feature type="transmembrane region" description="Helical" evidence="2">
    <location>
        <begin position="33"/>
        <end position="53"/>
    </location>
</feature>
<keyword evidence="2" id="KW-0812">Transmembrane</keyword>
<dbReference type="RefSeq" id="WP_091573693.1">
    <property type="nucleotide sequence ID" value="NZ_FLRH01000003.1"/>
</dbReference>
<keyword evidence="2" id="KW-0472">Membrane</keyword>
<feature type="region of interest" description="Disordered" evidence="1">
    <location>
        <begin position="1"/>
        <end position="21"/>
    </location>
</feature>
<keyword evidence="4" id="KW-1185">Reference proteome</keyword>
<gene>
    <name evidence="3" type="ORF">GA0070622_2816</name>
</gene>
<dbReference type="AlphaFoldDB" id="A0A1A9BA02"/>
<dbReference type="STRING" id="946078.GA0070622_2816"/>
<reference evidence="4" key="1">
    <citation type="submission" date="2016-06" db="EMBL/GenBank/DDBJ databases">
        <authorList>
            <person name="Varghese N."/>
            <person name="Submissions Spin"/>
        </authorList>
    </citation>
    <scope>NUCLEOTIDE SEQUENCE [LARGE SCALE GENOMIC DNA]</scope>
    <source>
        <strain evidence="4">DSM 45794</strain>
    </source>
</reference>